<dbReference type="Pfam" id="PF00069">
    <property type="entry name" value="Pkinase"/>
    <property type="match status" value="1"/>
</dbReference>
<comment type="catalytic activity">
    <reaction evidence="9">
        <text>L-seryl-[protein] + ATP = O-phospho-L-seryl-[protein] + ADP + H(+)</text>
        <dbReference type="Rhea" id="RHEA:17989"/>
        <dbReference type="Rhea" id="RHEA-COMP:9863"/>
        <dbReference type="Rhea" id="RHEA-COMP:11604"/>
        <dbReference type="ChEBI" id="CHEBI:15378"/>
        <dbReference type="ChEBI" id="CHEBI:29999"/>
        <dbReference type="ChEBI" id="CHEBI:30616"/>
        <dbReference type="ChEBI" id="CHEBI:83421"/>
        <dbReference type="ChEBI" id="CHEBI:456216"/>
        <dbReference type="EC" id="2.7.11.1"/>
    </reaction>
</comment>
<dbReference type="PROSITE" id="PS50011">
    <property type="entry name" value="PROTEIN_KINASE_DOM"/>
    <property type="match status" value="1"/>
</dbReference>
<dbReference type="STRING" id="61819.ENSACIP00000025008"/>
<keyword evidence="3" id="KW-0723">Serine/threonine-protein kinase</keyword>
<dbReference type="AlphaFoldDB" id="A0A3Q0STN1"/>
<evidence type="ECO:0000256" key="2">
    <source>
        <dbReference type="ARBA" id="ARBA00012513"/>
    </source>
</evidence>
<sequence length="281" mass="31965">AKYVEQDELRGGQCGKVFAGYRKEDKFPVSIFRYSQDENGKRISVEVAVMLKFAAQTPGSGGTSAAVSLLDWFDLRKELILVMERPVPAVDLKQYIKENGGFLEEPYTVILKQLIEAAKELEDKNIFHRDIKIENILIETGSDVPRVRLMNFGMSCFFKKRSCYSVFCGTLCYGPPEWFMGQCYRPGPTTVWQLGAVLYETLHPGLFFDTGLALNDLLEISEELSENCQDFLKMCLDLDPKRRPILKDLLLHPGDIHGNLKLLAKANRRFGKIVIRHGLHK</sequence>
<evidence type="ECO:0000259" key="10">
    <source>
        <dbReference type="PROSITE" id="PS50011"/>
    </source>
</evidence>
<dbReference type="OMA" id="EYYAPEW"/>
<dbReference type="GO" id="GO:0007346">
    <property type="term" value="P:regulation of mitotic cell cycle"/>
    <property type="evidence" value="ECO:0007669"/>
    <property type="project" value="TreeGrafter"/>
</dbReference>
<proteinExistence type="inferred from homology"/>
<dbReference type="GO" id="GO:0005524">
    <property type="term" value="F:ATP binding"/>
    <property type="evidence" value="ECO:0007669"/>
    <property type="project" value="UniProtKB-KW"/>
</dbReference>
<evidence type="ECO:0000256" key="8">
    <source>
        <dbReference type="ARBA" id="ARBA00047899"/>
    </source>
</evidence>
<dbReference type="InterPro" id="IPR011009">
    <property type="entry name" value="Kinase-like_dom_sf"/>
</dbReference>
<dbReference type="GO" id="GO:0004674">
    <property type="term" value="F:protein serine/threonine kinase activity"/>
    <property type="evidence" value="ECO:0007669"/>
    <property type="project" value="UniProtKB-KW"/>
</dbReference>
<evidence type="ECO:0000256" key="4">
    <source>
        <dbReference type="ARBA" id="ARBA00022679"/>
    </source>
</evidence>
<accession>A0A3Q0STN1</accession>
<dbReference type="GeneTree" id="ENSGT00950000182996"/>
<dbReference type="InterPro" id="IPR008271">
    <property type="entry name" value="Ser/Thr_kinase_AS"/>
</dbReference>
<evidence type="ECO:0000256" key="6">
    <source>
        <dbReference type="ARBA" id="ARBA00022777"/>
    </source>
</evidence>
<dbReference type="GO" id="GO:0043066">
    <property type="term" value="P:negative regulation of apoptotic process"/>
    <property type="evidence" value="ECO:0007669"/>
    <property type="project" value="TreeGrafter"/>
</dbReference>
<comment type="similarity">
    <text evidence="1">Belongs to the protein kinase superfamily. CAMK Ser/Thr protein kinase family. PIM subfamily.</text>
</comment>
<reference evidence="11" key="2">
    <citation type="submission" date="2025-09" db="UniProtKB">
        <authorList>
            <consortium name="Ensembl"/>
        </authorList>
    </citation>
    <scope>IDENTIFICATION</scope>
</reference>
<feature type="domain" description="Protein kinase" evidence="10">
    <location>
        <begin position="3"/>
        <end position="255"/>
    </location>
</feature>
<evidence type="ECO:0000256" key="1">
    <source>
        <dbReference type="ARBA" id="ARBA00005505"/>
    </source>
</evidence>
<dbReference type="Ensembl" id="ENSACIT00000025660.1">
    <property type="protein sequence ID" value="ENSACIP00000025008.1"/>
    <property type="gene ID" value="ENSACIG00000019371.1"/>
</dbReference>
<dbReference type="SUPFAM" id="SSF56112">
    <property type="entry name" value="Protein kinase-like (PK-like)"/>
    <property type="match status" value="1"/>
</dbReference>
<dbReference type="EC" id="2.7.11.1" evidence="2"/>
<dbReference type="Gene3D" id="1.10.510.10">
    <property type="entry name" value="Transferase(Phosphotransferase) domain 1"/>
    <property type="match status" value="1"/>
</dbReference>
<dbReference type="PANTHER" id="PTHR22984:SF11">
    <property type="entry name" value="AURORA KINASE-RELATED"/>
    <property type="match status" value="1"/>
</dbReference>
<evidence type="ECO:0000313" key="12">
    <source>
        <dbReference type="Proteomes" id="UP000261340"/>
    </source>
</evidence>
<keyword evidence="6" id="KW-0418">Kinase</keyword>
<evidence type="ECO:0000313" key="11">
    <source>
        <dbReference type="Ensembl" id="ENSACIP00000025008.1"/>
    </source>
</evidence>
<dbReference type="SMART" id="SM00220">
    <property type="entry name" value="S_TKc"/>
    <property type="match status" value="1"/>
</dbReference>
<keyword evidence="5" id="KW-0547">Nucleotide-binding</keyword>
<keyword evidence="4" id="KW-0808">Transferase</keyword>
<dbReference type="InterPro" id="IPR051138">
    <property type="entry name" value="PIM_Ser/Thr_kinase"/>
</dbReference>
<keyword evidence="12" id="KW-1185">Reference proteome</keyword>
<organism evidence="11 12">
    <name type="scientific">Amphilophus citrinellus</name>
    <name type="common">Midas cichlid</name>
    <name type="synonym">Cichlasoma citrinellum</name>
    <dbReference type="NCBI Taxonomy" id="61819"/>
    <lineage>
        <taxon>Eukaryota</taxon>
        <taxon>Metazoa</taxon>
        <taxon>Chordata</taxon>
        <taxon>Craniata</taxon>
        <taxon>Vertebrata</taxon>
        <taxon>Euteleostomi</taxon>
        <taxon>Actinopterygii</taxon>
        <taxon>Neopterygii</taxon>
        <taxon>Teleostei</taxon>
        <taxon>Neoteleostei</taxon>
        <taxon>Acanthomorphata</taxon>
        <taxon>Ovalentaria</taxon>
        <taxon>Cichlomorphae</taxon>
        <taxon>Cichliformes</taxon>
        <taxon>Cichlidae</taxon>
        <taxon>New World cichlids</taxon>
        <taxon>Cichlasomatinae</taxon>
        <taxon>Heroini</taxon>
        <taxon>Amphilophus</taxon>
    </lineage>
</organism>
<reference evidence="11" key="1">
    <citation type="submission" date="2025-08" db="UniProtKB">
        <authorList>
            <consortium name="Ensembl"/>
        </authorList>
    </citation>
    <scope>IDENTIFICATION</scope>
</reference>
<dbReference type="PANTHER" id="PTHR22984">
    <property type="entry name" value="SERINE/THREONINE-PROTEIN KINASE PIM"/>
    <property type="match status" value="1"/>
</dbReference>
<evidence type="ECO:0000256" key="5">
    <source>
        <dbReference type="ARBA" id="ARBA00022741"/>
    </source>
</evidence>
<evidence type="ECO:0000256" key="9">
    <source>
        <dbReference type="ARBA" id="ARBA00048679"/>
    </source>
</evidence>
<evidence type="ECO:0000256" key="3">
    <source>
        <dbReference type="ARBA" id="ARBA00022527"/>
    </source>
</evidence>
<keyword evidence="7" id="KW-0067">ATP-binding</keyword>
<dbReference type="GO" id="GO:0005737">
    <property type="term" value="C:cytoplasm"/>
    <property type="evidence" value="ECO:0007669"/>
    <property type="project" value="TreeGrafter"/>
</dbReference>
<protein>
    <recommendedName>
        <fullName evidence="2">non-specific serine/threonine protein kinase</fullName>
        <ecNumber evidence="2">2.7.11.1</ecNumber>
    </recommendedName>
</protein>
<dbReference type="Gene3D" id="3.30.200.20">
    <property type="entry name" value="Phosphorylase Kinase, domain 1"/>
    <property type="match status" value="1"/>
</dbReference>
<name>A0A3Q0STN1_AMPCI</name>
<evidence type="ECO:0000256" key="7">
    <source>
        <dbReference type="ARBA" id="ARBA00022840"/>
    </source>
</evidence>
<dbReference type="Proteomes" id="UP000261340">
    <property type="component" value="Unplaced"/>
</dbReference>
<dbReference type="PROSITE" id="PS00108">
    <property type="entry name" value="PROTEIN_KINASE_ST"/>
    <property type="match status" value="1"/>
</dbReference>
<dbReference type="InterPro" id="IPR000719">
    <property type="entry name" value="Prot_kinase_dom"/>
</dbReference>
<comment type="catalytic activity">
    <reaction evidence="8">
        <text>L-threonyl-[protein] + ATP = O-phospho-L-threonyl-[protein] + ADP + H(+)</text>
        <dbReference type="Rhea" id="RHEA:46608"/>
        <dbReference type="Rhea" id="RHEA-COMP:11060"/>
        <dbReference type="Rhea" id="RHEA-COMP:11605"/>
        <dbReference type="ChEBI" id="CHEBI:15378"/>
        <dbReference type="ChEBI" id="CHEBI:30013"/>
        <dbReference type="ChEBI" id="CHEBI:30616"/>
        <dbReference type="ChEBI" id="CHEBI:61977"/>
        <dbReference type="ChEBI" id="CHEBI:456216"/>
        <dbReference type="EC" id="2.7.11.1"/>
    </reaction>
</comment>